<dbReference type="RefSeq" id="WP_155477845.1">
    <property type="nucleotide sequence ID" value="NZ_WNKU01000035.1"/>
</dbReference>
<protein>
    <submittedName>
        <fullName evidence="1">Uncharacterized protein</fullName>
    </submittedName>
</protein>
<reference evidence="1 2" key="1">
    <citation type="submission" date="2019-11" db="EMBL/GenBank/DDBJ databases">
        <title>Whole-genome sequence of a the green, strictly anaerobic photosynthetic bacterium Heliobacillus mobilis DSM 6151.</title>
        <authorList>
            <person name="Kyndt J.A."/>
            <person name="Meyer T.E."/>
        </authorList>
    </citation>
    <scope>NUCLEOTIDE SEQUENCE [LARGE SCALE GENOMIC DNA]</scope>
    <source>
        <strain evidence="1 2">DSM 6151</strain>
    </source>
</reference>
<keyword evidence="2" id="KW-1185">Reference proteome</keyword>
<evidence type="ECO:0000313" key="1">
    <source>
        <dbReference type="EMBL" id="MTV50765.1"/>
    </source>
</evidence>
<proteinExistence type="predicted"/>
<accession>A0A6I3SPZ3</accession>
<dbReference type="AlphaFoldDB" id="A0A6I3SPZ3"/>
<comment type="caution">
    <text evidence="1">The sequence shown here is derived from an EMBL/GenBank/DDBJ whole genome shotgun (WGS) entry which is preliminary data.</text>
</comment>
<evidence type="ECO:0000313" key="2">
    <source>
        <dbReference type="Proteomes" id="UP000430670"/>
    </source>
</evidence>
<dbReference type="OrthoDB" id="9965919at2"/>
<organism evidence="1 2">
    <name type="scientific">Heliobacterium mobile</name>
    <name type="common">Heliobacillus mobilis</name>
    <dbReference type="NCBI Taxonomy" id="28064"/>
    <lineage>
        <taxon>Bacteria</taxon>
        <taxon>Bacillati</taxon>
        <taxon>Bacillota</taxon>
        <taxon>Clostridia</taxon>
        <taxon>Eubacteriales</taxon>
        <taxon>Heliobacteriaceae</taxon>
        <taxon>Heliobacterium</taxon>
    </lineage>
</organism>
<dbReference type="Proteomes" id="UP000430670">
    <property type="component" value="Unassembled WGS sequence"/>
</dbReference>
<gene>
    <name evidence="1" type="ORF">GJ688_17680</name>
</gene>
<name>A0A6I3SPZ3_HELMO</name>
<sequence>MAVIIVRKNKQFLREVDGTEWEYDGPGNRPTPSPSVAAEEKSSLADIAEAIVALFEEIQILKGGE</sequence>
<dbReference type="EMBL" id="WNKU01000035">
    <property type="protein sequence ID" value="MTV50765.1"/>
    <property type="molecule type" value="Genomic_DNA"/>
</dbReference>